<protein>
    <submittedName>
        <fullName evidence="1">Uncharacterized protein</fullName>
    </submittedName>
</protein>
<accession>A0A3M7R9S1</accession>
<keyword evidence="2" id="KW-1185">Reference proteome</keyword>
<sequence>MIPIEANFNKISRAQNSISYNQFIMRLIKDQFDAVTCDRLKPLNNKILHAVADLKMSKIHSNSFYSYGTLERFRKKRRIEGEMLDDINLKDLKEK</sequence>
<evidence type="ECO:0000313" key="2">
    <source>
        <dbReference type="Proteomes" id="UP000276133"/>
    </source>
</evidence>
<dbReference type="AlphaFoldDB" id="A0A3M7R9S1"/>
<dbReference type="Proteomes" id="UP000276133">
    <property type="component" value="Unassembled WGS sequence"/>
</dbReference>
<evidence type="ECO:0000313" key="1">
    <source>
        <dbReference type="EMBL" id="RNA20352.1"/>
    </source>
</evidence>
<comment type="caution">
    <text evidence="1">The sequence shown here is derived from an EMBL/GenBank/DDBJ whole genome shotgun (WGS) entry which is preliminary data.</text>
</comment>
<organism evidence="1 2">
    <name type="scientific">Brachionus plicatilis</name>
    <name type="common">Marine rotifer</name>
    <name type="synonym">Brachionus muelleri</name>
    <dbReference type="NCBI Taxonomy" id="10195"/>
    <lineage>
        <taxon>Eukaryota</taxon>
        <taxon>Metazoa</taxon>
        <taxon>Spiralia</taxon>
        <taxon>Gnathifera</taxon>
        <taxon>Rotifera</taxon>
        <taxon>Eurotatoria</taxon>
        <taxon>Monogononta</taxon>
        <taxon>Pseudotrocha</taxon>
        <taxon>Ploima</taxon>
        <taxon>Brachionidae</taxon>
        <taxon>Brachionus</taxon>
    </lineage>
</organism>
<reference evidence="1 2" key="1">
    <citation type="journal article" date="2018" name="Sci. Rep.">
        <title>Genomic signatures of local adaptation to the degree of environmental predictability in rotifers.</title>
        <authorList>
            <person name="Franch-Gras L."/>
            <person name="Hahn C."/>
            <person name="Garcia-Roger E.M."/>
            <person name="Carmona M.J."/>
            <person name="Serra M."/>
            <person name="Gomez A."/>
        </authorList>
    </citation>
    <scope>NUCLEOTIDE SEQUENCE [LARGE SCALE GENOMIC DNA]</scope>
    <source>
        <strain evidence="1">HYR1</strain>
    </source>
</reference>
<proteinExistence type="predicted"/>
<dbReference type="EMBL" id="REGN01003873">
    <property type="protein sequence ID" value="RNA20352.1"/>
    <property type="molecule type" value="Genomic_DNA"/>
</dbReference>
<gene>
    <name evidence="1" type="ORF">BpHYR1_018345</name>
</gene>
<name>A0A3M7R9S1_BRAPC</name>